<evidence type="ECO:0000313" key="2">
    <source>
        <dbReference type="RefSeq" id="XP_052756021.1"/>
    </source>
</evidence>
<dbReference type="RefSeq" id="XP_052756021.1">
    <property type="nucleotide sequence ID" value="XM_052900061.1"/>
</dbReference>
<organism evidence="1 2">
    <name type="scientific">Galleria mellonella</name>
    <name type="common">Greater wax moth</name>
    <dbReference type="NCBI Taxonomy" id="7137"/>
    <lineage>
        <taxon>Eukaryota</taxon>
        <taxon>Metazoa</taxon>
        <taxon>Ecdysozoa</taxon>
        <taxon>Arthropoda</taxon>
        <taxon>Hexapoda</taxon>
        <taxon>Insecta</taxon>
        <taxon>Pterygota</taxon>
        <taxon>Neoptera</taxon>
        <taxon>Endopterygota</taxon>
        <taxon>Lepidoptera</taxon>
        <taxon>Glossata</taxon>
        <taxon>Ditrysia</taxon>
        <taxon>Pyraloidea</taxon>
        <taxon>Pyralidae</taxon>
        <taxon>Galleriinae</taxon>
        <taxon>Galleria</taxon>
    </lineage>
</organism>
<accession>A0ABM3MXE3</accession>
<gene>
    <name evidence="2" type="primary">LOC113517700</name>
</gene>
<name>A0ABM3MXE3_GALME</name>
<dbReference type="Proteomes" id="UP001652740">
    <property type="component" value="Unplaced"/>
</dbReference>
<sequence length="178" mass="20715">MFSSGQLVKFIMEVAFFIESEEIFKNVAQEIVNNLYGSNVVSVGIETNILKQAKDDLKNIFSSCNFDINKVKEVLLGKGWNEDKLKYFFSLLDSRNNELLYEILLYHNSAFGDTVVNFDWYLKIVLGTSELKMLKYPLLQLVLLTNSTNERKQRVYDVNKNILNKLINILEELDEIKR</sequence>
<protein>
    <submittedName>
        <fullName evidence="2">Uncharacterized protein LOC113517700 isoform X1</fullName>
    </submittedName>
</protein>
<keyword evidence="1" id="KW-1185">Reference proteome</keyword>
<proteinExistence type="predicted"/>
<reference evidence="2" key="1">
    <citation type="submission" date="2025-08" db="UniProtKB">
        <authorList>
            <consortium name="RefSeq"/>
        </authorList>
    </citation>
    <scope>IDENTIFICATION</scope>
    <source>
        <tissue evidence="2">Whole larvae</tissue>
    </source>
</reference>
<dbReference type="GeneID" id="113517700"/>
<evidence type="ECO:0000313" key="1">
    <source>
        <dbReference type="Proteomes" id="UP001652740"/>
    </source>
</evidence>